<feature type="compositionally biased region" description="Polar residues" evidence="1">
    <location>
        <begin position="101"/>
        <end position="111"/>
    </location>
</feature>
<evidence type="ECO:0000256" key="1">
    <source>
        <dbReference type="SAM" id="MobiDB-lite"/>
    </source>
</evidence>
<dbReference type="EMBL" id="JABFTP020000103">
    <property type="protein sequence ID" value="KAL3278460.1"/>
    <property type="molecule type" value="Genomic_DNA"/>
</dbReference>
<dbReference type="Proteomes" id="UP001516400">
    <property type="component" value="Unassembled WGS sequence"/>
</dbReference>
<organism evidence="2 3">
    <name type="scientific">Cryptolaemus montrouzieri</name>
    <dbReference type="NCBI Taxonomy" id="559131"/>
    <lineage>
        <taxon>Eukaryota</taxon>
        <taxon>Metazoa</taxon>
        <taxon>Ecdysozoa</taxon>
        <taxon>Arthropoda</taxon>
        <taxon>Hexapoda</taxon>
        <taxon>Insecta</taxon>
        <taxon>Pterygota</taxon>
        <taxon>Neoptera</taxon>
        <taxon>Endopterygota</taxon>
        <taxon>Coleoptera</taxon>
        <taxon>Polyphaga</taxon>
        <taxon>Cucujiformia</taxon>
        <taxon>Coccinelloidea</taxon>
        <taxon>Coccinellidae</taxon>
        <taxon>Scymninae</taxon>
        <taxon>Scymnini</taxon>
        <taxon>Cryptolaemus</taxon>
    </lineage>
</organism>
<evidence type="ECO:0008006" key="4">
    <source>
        <dbReference type="Google" id="ProtNLM"/>
    </source>
</evidence>
<evidence type="ECO:0000313" key="3">
    <source>
        <dbReference type="Proteomes" id="UP001516400"/>
    </source>
</evidence>
<feature type="region of interest" description="Disordered" evidence="1">
    <location>
        <begin position="46"/>
        <end position="66"/>
    </location>
</feature>
<comment type="caution">
    <text evidence="2">The sequence shown here is derived from an EMBL/GenBank/DDBJ whole genome shotgun (WGS) entry which is preliminary data.</text>
</comment>
<accession>A0ABD2NIA2</accession>
<proteinExistence type="predicted"/>
<protein>
    <recommendedName>
        <fullName evidence="4">Microtubule-associated protein Jupiter</fullName>
    </recommendedName>
</protein>
<gene>
    <name evidence="2" type="ORF">HHI36_013781</name>
</gene>
<reference evidence="2 3" key="1">
    <citation type="journal article" date="2021" name="BMC Biol.">
        <title>Horizontally acquired antibacterial genes associated with adaptive radiation of ladybird beetles.</title>
        <authorList>
            <person name="Li H.S."/>
            <person name="Tang X.F."/>
            <person name="Huang Y.H."/>
            <person name="Xu Z.Y."/>
            <person name="Chen M.L."/>
            <person name="Du X.Y."/>
            <person name="Qiu B.Y."/>
            <person name="Chen P.T."/>
            <person name="Zhang W."/>
            <person name="Slipinski A."/>
            <person name="Escalona H.E."/>
            <person name="Waterhouse R.M."/>
            <person name="Zwick A."/>
            <person name="Pang H."/>
        </authorList>
    </citation>
    <scope>NUCLEOTIDE SEQUENCE [LARGE SCALE GENOMIC DNA]</scope>
    <source>
        <strain evidence="2">SYSU2018</strain>
    </source>
</reference>
<dbReference type="AlphaFoldDB" id="A0ABD2NIA2"/>
<keyword evidence="3" id="KW-1185">Reference proteome</keyword>
<evidence type="ECO:0000313" key="2">
    <source>
        <dbReference type="EMBL" id="KAL3278460.1"/>
    </source>
</evidence>
<feature type="region of interest" description="Disordered" evidence="1">
    <location>
        <begin position="88"/>
        <end position="111"/>
    </location>
</feature>
<sequence length="164" mass="18304">MRHQSDILPSLKEIPREEDPSMMIFSHKGLPTKKYFRRREVDSTILPFGFNDKNDSPTKDSPSPRIKNKVELTPKISEVVPNALNVPERKEKTVPFDGGNPNVSNPSISRNVLTGRGISSQDEFKYRSTRRKDGNPVLGLGYEEPIAANNTGRVPPGGFSSGLW</sequence>
<name>A0ABD2NIA2_9CUCU</name>